<comment type="caution">
    <text evidence="3">The sequence shown here is derived from an EMBL/GenBank/DDBJ whole genome shotgun (WGS) entry which is preliminary data.</text>
</comment>
<feature type="compositionally biased region" description="Low complexity" evidence="1">
    <location>
        <begin position="360"/>
        <end position="370"/>
    </location>
</feature>
<feature type="compositionally biased region" description="Polar residues" evidence="1">
    <location>
        <begin position="322"/>
        <end position="351"/>
    </location>
</feature>
<dbReference type="OrthoDB" id="2755049at2759"/>
<evidence type="ECO:0000313" key="4">
    <source>
        <dbReference type="Proteomes" id="UP000230002"/>
    </source>
</evidence>
<protein>
    <recommendedName>
        <fullName evidence="2">DUF6533 domain-containing protein</fullName>
    </recommendedName>
</protein>
<evidence type="ECO:0000259" key="2">
    <source>
        <dbReference type="Pfam" id="PF20151"/>
    </source>
</evidence>
<evidence type="ECO:0000256" key="1">
    <source>
        <dbReference type="SAM" id="MobiDB-lite"/>
    </source>
</evidence>
<gene>
    <name evidence="3" type="ORF">GSI_12278</name>
</gene>
<name>A0A2G8RYC8_9APHY</name>
<accession>A0A2G8RYC8</accession>
<reference evidence="3 4" key="1">
    <citation type="journal article" date="2015" name="Sci. Rep.">
        <title>Chromosome-level genome map provides insights into diverse defense mechanisms in the medicinal fungus Ganoderma sinense.</title>
        <authorList>
            <person name="Zhu Y."/>
            <person name="Xu J."/>
            <person name="Sun C."/>
            <person name="Zhou S."/>
            <person name="Xu H."/>
            <person name="Nelson D.R."/>
            <person name="Qian J."/>
            <person name="Song J."/>
            <person name="Luo H."/>
            <person name="Xiang L."/>
            <person name="Li Y."/>
            <person name="Xu Z."/>
            <person name="Ji A."/>
            <person name="Wang L."/>
            <person name="Lu S."/>
            <person name="Hayward A."/>
            <person name="Sun W."/>
            <person name="Li X."/>
            <person name="Schwartz D.C."/>
            <person name="Wang Y."/>
            <person name="Chen S."/>
        </authorList>
    </citation>
    <scope>NUCLEOTIDE SEQUENCE [LARGE SCALE GENOMIC DNA]</scope>
    <source>
        <strain evidence="3 4">ZZ0214-1</strain>
    </source>
</reference>
<evidence type="ECO:0000313" key="3">
    <source>
        <dbReference type="EMBL" id="PIL26520.1"/>
    </source>
</evidence>
<feature type="domain" description="DUF6533" evidence="2">
    <location>
        <begin position="25"/>
        <end position="68"/>
    </location>
</feature>
<organism evidence="3 4">
    <name type="scientific">Ganoderma sinense ZZ0214-1</name>
    <dbReference type="NCBI Taxonomy" id="1077348"/>
    <lineage>
        <taxon>Eukaryota</taxon>
        <taxon>Fungi</taxon>
        <taxon>Dikarya</taxon>
        <taxon>Basidiomycota</taxon>
        <taxon>Agaricomycotina</taxon>
        <taxon>Agaricomycetes</taxon>
        <taxon>Polyporales</taxon>
        <taxon>Polyporaceae</taxon>
        <taxon>Ganoderma</taxon>
    </lineage>
</organism>
<proteinExistence type="predicted"/>
<dbReference type="AlphaFoldDB" id="A0A2G8RYC8"/>
<feature type="region of interest" description="Disordered" evidence="1">
    <location>
        <begin position="322"/>
        <end position="370"/>
    </location>
</feature>
<dbReference type="EMBL" id="AYKW01000045">
    <property type="protein sequence ID" value="PIL26520.1"/>
    <property type="molecule type" value="Genomic_DNA"/>
</dbReference>
<keyword evidence="4" id="KW-1185">Reference proteome</keyword>
<sequence length="370" mass="40992">MSSDADSEFAQLIAALQSSTVANQCGLATVALYIYDYTITFPREVELFWGRRFTGASLLFLLNRYLSLAHVIIEVCNFARMSDKVSYIISSRQLRRKLIVAGRDRGEESQAVRLRGLRWNLLERPVDAKSTYTSPRLSASSRTSFGLVIFSSMRAYALSRRRWSISAMILALSLVPTGINYSEYRWLVPVNDPIFGCGGDLTVSAALAKQRALSGMLLAPSPPCQCNMGSHVQDGSRAQDGGARPDVLESPSPRWVLLVLNTLHLTFTLLSMVHTSSPVSYVTLFTEPCVPLLHAPPAYFRFRMPMPPPNFPGLPLGNAASPRSWSRGSCSTSRRSIKASSLGASPPQLQTRCRRRARSPSRGSWGRWDR</sequence>
<dbReference type="Proteomes" id="UP000230002">
    <property type="component" value="Unassembled WGS sequence"/>
</dbReference>
<dbReference type="InterPro" id="IPR045340">
    <property type="entry name" value="DUF6533"/>
</dbReference>
<dbReference type="Pfam" id="PF20151">
    <property type="entry name" value="DUF6533"/>
    <property type="match status" value="1"/>
</dbReference>